<keyword evidence="3 13" id="KW-0812">Transmembrane</keyword>
<dbReference type="Gene3D" id="1.20.120.350">
    <property type="entry name" value="Voltage-gated potassium channels. Chain C"/>
    <property type="match status" value="1"/>
</dbReference>
<feature type="transmembrane region" description="Helical" evidence="13">
    <location>
        <begin position="101"/>
        <end position="122"/>
    </location>
</feature>
<keyword evidence="2" id="KW-0813">Transport</keyword>
<keyword evidence="8 13" id="KW-0472">Membrane</keyword>
<gene>
    <name evidence="15" type="ORF">ASZ78_016228</name>
</gene>
<evidence type="ECO:0000256" key="1">
    <source>
        <dbReference type="ARBA" id="ARBA00004141"/>
    </source>
</evidence>
<dbReference type="EMBL" id="MCFN01000144">
    <property type="protein sequence ID" value="OXB63822.1"/>
    <property type="molecule type" value="Genomic_DNA"/>
</dbReference>
<dbReference type="Pfam" id="PF00520">
    <property type="entry name" value="Ion_trans"/>
    <property type="match status" value="1"/>
</dbReference>
<organism evidence="15 16">
    <name type="scientific">Callipepla squamata</name>
    <name type="common">Scaled quail</name>
    <dbReference type="NCBI Taxonomy" id="9009"/>
    <lineage>
        <taxon>Eukaryota</taxon>
        <taxon>Metazoa</taxon>
        <taxon>Chordata</taxon>
        <taxon>Craniata</taxon>
        <taxon>Vertebrata</taxon>
        <taxon>Euteleostomi</taxon>
        <taxon>Archelosauria</taxon>
        <taxon>Archosauria</taxon>
        <taxon>Dinosauria</taxon>
        <taxon>Saurischia</taxon>
        <taxon>Theropoda</taxon>
        <taxon>Coelurosauria</taxon>
        <taxon>Aves</taxon>
        <taxon>Neognathae</taxon>
        <taxon>Galloanserae</taxon>
        <taxon>Galliformes</taxon>
        <taxon>Odontophoridae</taxon>
        <taxon>Callipepla</taxon>
    </lineage>
</organism>
<dbReference type="AlphaFoldDB" id="A0A226N8J7"/>
<keyword evidence="16" id="KW-1185">Reference proteome</keyword>
<evidence type="ECO:0000256" key="7">
    <source>
        <dbReference type="ARBA" id="ARBA00023065"/>
    </source>
</evidence>
<comment type="caution">
    <text evidence="15">The sequence shown here is derived from an EMBL/GenBank/DDBJ whole genome shotgun (WGS) entry which is preliminary data.</text>
</comment>
<feature type="region of interest" description="Disordered" evidence="12">
    <location>
        <begin position="31"/>
        <end position="54"/>
    </location>
</feature>
<proteinExistence type="predicted"/>
<comment type="subcellular location">
    <subcellularLocation>
        <location evidence="1">Membrane</location>
        <topology evidence="1">Multi-pass membrane protein</topology>
    </subcellularLocation>
</comment>
<dbReference type="InterPro" id="IPR027359">
    <property type="entry name" value="Volt_channel_dom_sf"/>
</dbReference>
<dbReference type="InterPro" id="IPR005821">
    <property type="entry name" value="Ion_trans_dom"/>
</dbReference>
<evidence type="ECO:0000256" key="13">
    <source>
        <dbReference type="SAM" id="Phobius"/>
    </source>
</evidence>
<dbReference type="PANTHER" id="PTHR10037:SF208">
    <property type="entry name" value="SODIUM CHANNEL PROTEIN TYPE 10 SUBUNIT ALPHA"/>
    <property type="match status" value="1"/>
</dbReference>
<keyword evidence="6" id="KW-0915">Sodium</keyword>
<keyword evidence="9" id="KW-0325">Glycoprotein</keyword>
<keyword evidence="5 13" id="KW-1133">Transmembrane helix</keyword>
<keyword evidence="10" id="KW-0739">Sodium transport</keyword>
<evidence type="ECO:0000259" key="14">
    <source>
        <dbReference type="Pfam" id="PF00520"/>
    </source>
</evidence>
<dbReference type="SUPFAM" id="SSF81324">
    <property type="entry name" value="Voltage-gated potassium channels"/>
    <property type="match status" value="1"/>
</dbReference>
<evidence type="ECO:0000256" key="5">
    <source>
        <dbReference type="ARBA" id="ARBA00022989"/>
    </source>
</evidence>
<reference evidence="15 16" key="1">
    <citation type="submission" date="2016-07" db="EMBL/GenBank/DDBJ databases">
        <title>Disparate Historic Effective Population Sizes Predicted by Modern Levels of Genome Diversity for the Scaled Quail (Callipepla squamata) and the Northern Bobwhite (Colinus virginianus): Inferences from First and Second Generation Draft Genome Assemblies for Sympatric New World Quail.</title>
        <authorList>
            <person name="Oldeschulte D.L."/>
            <person name="Halley Y.A."/>
            <person name="Bhattarai E.K."/>
            <person name="Brashear W.A."/>
            <person name="Hill J."/>
            <person name="Metz R.P."/>
            <person name="Johnson C.D."/>
            <person name="Rollins D."/>
            <person name="Peterson M.J."/>
            <person name="Bickhart D.M."/>
            <person name="Decker J.E."/>
            <person name="Seabury C.M."/>
        </authorList>
    </citation>
    <scope>NUCLEOTIDE SEQUENCE [LARGE SCALE GENOMIC DNA]</scope>
    <source>
        <strain evidence="15 16">Texas</strain>
        <tissue evidence="15">Leg muscle</tissue>
    </source>
</reference>
<dbReference type="GO" id="GO:0005248">
    <property type="term" value="F:voltage-gated sodium channel activity"/>
    <property type="evidence" value="ECO:0007669"/>
    <property type="project" value="TreeGrafter"/>
</dbReference>
<evidence type="ECO:0000256" key="11">
    <source>
        <dbReference type="ARBA" id="ARBA00023303"/>
    </source>
</evidence>
<dbReference type="PANTHER" id="PTHR10037">
    <property type="entry name" value="VOLTAGE-GATED CATION CHANNEL CALCIUM AND SODIUM"/>
    <property type="match status" value="1"/>
</dbReference>
<keyword evidence="11" id="KW-0407">Ion channel</keyword>
<sequence>MDPLFWPPETTSFQRFTPDSLAAIERKIAEKKEKRAKRKRETTDQEVEEEKPTPQLDLKTCKKLPSLYGDVPVELIGEPLEDLDPYYSDHRLNHRKDRMSLYVFQSHLCFSLIYAFLLRHLFTAIYTGEILIKVVARGLFWNEFTFLRDPWNVLDFVVLAVTYYSIICTASGNVSALRTFRVLRTLKAISVIPVHPIQFLDLT</sequence>
<protein>
    <recommendedName>
        <fullName evidence="14">Ion transport domain-containing protein</fullName>
    </recommendedName>
</protein>
<dbReference type="GO" id="GO:0019228">
    <property type="term" value="P:neuronal action potential"/>
    <property type="evidence" value="ECO:0007669"/>
    <property type="project" value="TreeGrafter"/>
</dbReference>
<dbReference type="GO" id="GO:0086010">
    <property type="term" value="P:membrane depolarization during action potential"/>
    <property type="evidence" value="ECO:0007669"/>
    <property type="project" value="TreeGrafter"/>
</dbReference>
<dbReference type="GO" id="GO:0001518">
    <property type="term" value="C:voltage-gated sodium channel complex"/>
    <property type="evidence" value="ECO:0007669"/>
    <property type="project" value="TreeGrafter"/>
</dbReference>
<evidence type="ECO:0000256" key="8">
    <source>
        <dbReference type="ARBA" id="ARBA00023136"/>
    </source>
</evidence>
<keyword evidence="4" id="KW-0851">Voltage-gated channel</keyword>
<accession>A0A226N8J7</accession>
<feature type="domain" description="Ion transport" evidence="14">
    <location>
        <begin position="116"/>
        <end position="193"/>
    </location>
</feature>
<evidence type="ECO:0000256" key="9">
    <source>
        <dbReference type="ARBA" id="ARBA00023180"/>
    </source>
</evidence>
<evidence type="ECO:0000313" key="16">
    <source>
        <dbReference type="Proteomes" id="UP000198323"/>
    </source>
</evidence>
<evidence type="ECO:0000256" key="3">
    <source>
        <dbReference type="ARBA" id="ARBA00022692"/>
    </source>
</evidence>
<dbReference type="Proteomes" id="UP000198323">
    <property type="component" value="Unassembled WGS sequence"/>
</dbReference>
<dbReference type="STRING" id="9009.A0A226N8J7"/>
<evidence type="ECO:0000256" key="10">
    <source>
        <dbReference type="ARBA" id="ARBA00023201"/>
    </source>
</evidence>
<dbReference type="InterPro" id="IPR043203">
    <property type="entry name" value="VGCC_Ca_Na"/>
</dbReference>
<evidence type="ECO:0000313" key="15">
    <source>
        <dbReference type="EMBL" id="OXB63822.1"/>
    </source>
</evidence>
<evidence type="ECO:0000256" key="4">
    <source>
        <dbReference type="ARBA" id="ARBA00022882"/>
    </source>
</evidence>
<keyword evidence="7" id="KW-0406">Ion transport</keyword>
<feature type="transmembrane region" description="Helical" evidence="13">
    <location>
        <begin position="156"/>
        <end position="177"/>
    </location>
</feature>
<name>A0A226N8J7_CALSU</name>
<evidence type="ECO:0000256" key="2">
    <source>
        <dbReference type="ARBA" id="ARBA00022448"/>
    </source>
</evidence>
<evidence type="ECO:0000256" key="6">
    <source>
        <dbReference type="ARBA" id="ARBA00023053"/>
    </source>
</evidence>
<evidence type="ECO:0000256" key="12">
    <source>
        <dbReference type="SAM" id="MobiDB-lite"/>
    </source>
</evidence>
<dbReference type="OrthoDB" id="2984333at2759"/>